<keyword evidence="2" id="KW-0238">DNA-binding</keyword>
<dbReference type="SUPFAM" id="SSF53822">
    <property type="entry name" value="Periplasmic binding protein-like I"/>
    <property type="match status" value="1"/>
</dbReference>
<evidence type="ECO:0000256" key="3">
    <source>
        <dbReference type="ARBA" id="ARBA00023163"/>
    </source>
</evidence>
<dbReference type="PANTHER" id="PTHR30146">
    <property type="entry name" value="LACI-RELATED TRANSCRIPTIONAL REPRESSOR"/>
    <property type="match status" value="1"/>
</dbReference>
<dbReference type="InterPro" id="IPR000843">
    <property type="entry name" value="HTH_LacI"/>
</dbReference>
<dbReference type="AlphaFoldDB" id="A0A4R6SIA1"/>
<sequence>MVSSPTVRDVAARAGVSRQTVSNVFNAPDRVDPRTMAKVLTAVEALGYRPNRSARSLKTRSAELIGYCVPSRPAGPLMDTFLHALCNAAEAVNRHVLLFTAGDGDMSAYQNLVAQQAVDAFVLSDAVDDDPRHRWLTERKIRYASFGRTWPAHGEQPAPWVDVDGAAAIHDIVTGLVSLGHQRIGFLGWWHGIGAMQDRLRGWRAACAEHRLPHGDPLVVRAIADTMADGRAAARRLLNLADPPTAMVAVSDVLALGVCQELAGRGLVPGKDVAVTGFDDTMLASVVEPGLTSVRQPVERIAEALVRSLVGGDGHHDVRVLLRGEIVSRASAPIPTPTARSVT</sequence>
<reference evidence="5 6" key="1">
    <citation type="submission" date="2019-03" db="EMBL/GenBank/DDBJ databases">
        <title>Genomic Encyclopedia of Type Strains, Phase IV (KMG-IV): sequencing the most valuable type-strain genomes for metagenomic binning, comparative biology and taxonomic classification.</title>
        <authorList>
            <person name="Goeker M."/>
        </authorList>
    </citation>
    <scope>NUCLEOTIDE SEQUENCE [LARGE SCALE GENOMIC DNA]</scope>
    <source>
        <strain evidence="5 6">DSM 45361</strain>
    </source>
</reference>
<dbReference type="InterPro" id="IPR028082">
    <property type="entry name" value="Peripla_BP_I"/>
</dbReference>
<dbReference type="RefSeq" id="WP_133849960.1">
    <property type="nucleotide sequence ID" value="NZ_SNXZ01000002.1"/>
</dbReference>
<keyword evidence="1" id="KW-0805">Transcription regulation</keyword>
<comment type="caution">
    <text evidence="5">The sequence shown here is derived from an EMBL/GenBank/DDBJ whole genome shotgun (WGS) entry which is preliminary data.</text>
</comment>
<dbReference type="EMBL" id="SNXZ01000002">
    <property type="protein sequence ID" value="TDQ01367.1"/>
    <property type="molecule type" value="Genomic_DNA"/>
</dbReference>
<feature type="domain" description="HTH lacI-type" evidence="4">
    <location>
        <begin position="5"/>
        <end position="59"/>
    </location>
</feature>
<evidence type="ECO:0000256" key="2">
    <source>
        <dbReference type="ARBA" id="ARBA00023125"/>
    </source>
</evidence>
<evidence type="ECO:0000313" key="5">
    <source>
        <dbReference type="EMBL" id="TDQ01367.1"/>
    </source>
</evidence>
<dbReference type="InterPro" id="IPR010982">
    <property type="entry name" value="Lambda_DNA-bd_dom_sf"/>
</dbReference>
<dbReference type="InterPro" id="IPR046335">
    <property type="entry name" value="LacI/GalR-like_sensor"/>
</dbReference>
<accession>A0A4R6SIA1</accession>
<organism evidence="5 6">
    <name type="scientific">Labedaea rhizosphaerae</name>
    <dbReference type="NCBI Taxonomy" id="598644"/>
    <lineage>
        <taxon>Bacteria</taxon>
        <taxon>Bacillati</taxon>
        <taxon>Actinomycetota</taxon>
        <taxon>Actinomycetes</taxon>
        <taxon>Pseudonocardiales</taxon>
        <taxon>Pseudonocardiaceae</taxon>
        <taxon>Labedaea</taxon>
    </lineage>
</organism>
<dbReference type="Proteomes" id="UP000295444">
    <property type="component" value="Unassembled WGS sequence"/>
</dbReference>
<keyword evidence="6" id="KW-1185">Reference proteome</keyword>
<dbReference type="Pfam" id="PF00356">
    <property type="entry name" value="LacI"/>
    <property type="match status" value="1"/>
</dbReference>
<dbReference type="CDD" id="cd06292">
    <property type="entry name" value="PBP1_AglR_RafR-like"/>
    <property type="match status" value="1"/>
</dbReference>
<dbReference type="SMART" id="SM00354">
    <property type="entry name" value="HTH_LACI"/>
    <property type="match status" value="1"/>
</dbReference>
<protein>
    <submittedName>
        <fullName evidence="5">LacI family transcriptional regulator</fullName>
    </submittedName>
</protein>
<evidence type="ECO:0000259" key="4">
    <source>
        <dbReference type="PROSITE" id="PS50932"/>
    </source>
</evidence>
<dbReference type="Gene3D" id="1.10.260.40">
    <property type="entry name" value="lambda repressor-like DNA-binding domains"/>
    <property type="match status" value="1"/>
</dbReference>
<dbReference type="PANTHER" id="PTHR30146:SF109">
    <property type="entry name" value="HTH-TYPE TRANSCRIPTIONAL REGULATOR GALS"/>
    <property type="match status" value="1"/>
</dbReference>
<proteinExistence type="predicted"/>
<dbReference type="OrthoDB" id="252678at2"/>
<dbReference type="SUPFAM" id="SSF47413">
    <property type="entry name" value="lambda repressor-like DNA-binding domains"/>
    <property type="match status" value="1"/>
</dbReference>
<evidence type="ECO:0000313" key="6">
    <source>
        <dbReference type="Proteomes" id="UP000295444"/>
    </source>
</evidence>
<dbReference type="Gene3D" id="3.40.50.2300">
    <property type="match status" value="2"/>
</dbReference>
<dbReference type="GO" id="GO:0000976">
    <property type="term" value="F:transcription cis-regulatory region binding"/>
    <property type="evidence" value="ECO:0007669"/>
    <property type="project" value="TreeGrafter"/>
</dbReference>
<gene>
    <name evidence="5" type="ORF">EV186_1021235</name>
</gene>
<evidence type="ECO:0000256" key="1">
    <source>
        <dbReference type="ARBA" id="ARBA00023015"/>
    </source>
</evidence>
<dbReference type="GO" id="GO:0003700">
    <property type="term" value="F:DNA-binding transcription factor activity"/>
    <property type="evidence" value="ECO:0007669"/>
    <property type="project" value="TreeGrafter"/>
</dbReference>
<dbReference type="PROSITE" id="PS50932">
    <property type="entry name" value="HTH_LACI_2"/>
    <property type="match status" value="1"/>
</dbReference>
<keyword evidence="3" id="KW-0804">Transcription</keyword>
<name>A0A4R6SIA1_LABRH</name>
<dbReference type="Pfam" id="PF13377">
    <property type="entry name" value="Peripla_BP_3"/>
    <property type="match status" value="1"/>
</dbReference>
<dbReference type="CDD" id="cd01392">
    <property type="entry name" value="HTH_LacI"/>
    <property type="match status" value="1"/>
</dbReference>